<proteinExistence type="predicted"/>
<accession>A0A0L6V7A4</accession>
<dbReference type="EMBL" id="LAVV01007420">
    <property type="protein sequence ID" value="KNZ55995.1"/>
    <property type="molecule type" value="Genomic_DNA"/>
</dbReference>
<evidence type="ECO:0000313" key="1">
    <source>
        <dbReference type="EMBL" id="KNZ55995.1"/>
    </source>
</evidence>
<keyword evidence="2" id="KW-1185">Reference proteome</keyword>
<dbReference type="VEuPathDB" id="FungiDB:VP01_2525g1"/>
<comment type="caution">
    <text evidence="1">The sequence shown here is derived from an EMBL/GenBank/DDBJ whole genome shotgun (WGS) entry which is preliminary data.</text>
</comment>
<dbReference type="Proteomes" id="UP000037035">
    <property type="component" value="Unassembled WGS sequence"/>
</dbReference>
<sequence length="102" mass="11612">MRKFKIKKIARNQPNQDFKEKSLRIQICHKTIPDPPHNSNSIKIWLKGLMSTIRKFAACVSKQVTHLNAKNLINRSLCLCAEIQGKISTHLQCDNISSSSPK</sequence>
<evidence type="ECO:0000313" key="2">
    <source>
        <dbReference type="Proteomes" id="UP000037035"/>
    </source>
</evidence>
<organism evidence="1 2">
    <name type="scientific">Puccinia sorghi</name>
    <dbReference type="NCBI Taxonomy" id="27349"/>
    <lineage>
        <taxon>Eukaryota</taxon>
        <taxon>Fungi</taxon>
        <taxon>Dikarya</taxon>
        <taxon>Basidiomycota</taxon>
        <taxon>Pucciniomycotina</taxon>
        <taxon>Pucciniomycetes</taxon>
        <taxon>Pucciniales</taxon>
        <taxon>Pucciniaceae</taxon>
        <taxon>Puccinia</taxon>
    </lineage>
</organism>
<reference evidence="1 2" key="1">
    <citation type="submission" date="2015-08" db="EMBL/GenBank/DDBJ databases">
        <title>Next Generation Sequencing and Analysis of the Genome of Puccinia sorghi L Schw, the Causal Agent of Maize Common Rust.</title>
        <authorList>
            <person name="Rochi L."/>
            <person name="Burguener G."/>
            <person name="Darino M."/>
            <person name="Turjanski A."/>
            <person name="Kreff E."/>
            <person name="Dieguez M.J."/>
            <person name="Sacco F."/>
        </authorList>
    </citation>
    <scope>NUCLEOTIDE SEQUENCE [LARGE SCALE GENOMIC DNA]</scope>
    <source>
        <strain evidence="1 2">RO10H11247</strain>
    </source>
</reference>
<protein>
    <submittedName>
        <fullName evidence="1">Uncharacterized protein</fullName>
    </submittedName>
</protein>
<dbReference type="AlphaFoldDB" id="A0A0L6V7A4"/>
<name>A0A0L6V7A4_9BASI</name>
<gene>
    <name evidence="1" type="ORF">VP01_2525g1</name>
</gene>